<feature type="signal peptide" evidence="3">
    <location>
        <begin position="1"/>
        <end position="20"/>
    </location>
</feature>
<feature type="compositionally biased region" description="Low complexity" evidence="2">
    <location>
        <begin position="35"/>
        <end position="52"/>
    </location>
</feature>
<evidence type="ECO:0000259" key="4">
    <source>
        <dbReference type="Pfam" id="PF01551"/>
    </source>
</evidence>
<accession>A0A7L6BEF1</accession>
<reference evidence="6" key="1">
    <citation type="submission" date="2020-07" db="EMBL/GenBank/DDBJ databases">
        <title>A new Micromonospora strain with potent antibiotic activity isolated from the microbiome of a mid-Atlantic deep-sea sponge.</title>
        <authorList>
            <person name="Back C.R."/>
            <person name="Stennett H.L."/>
            <person name="Williams S.E."/>
            <person name="Wang L."/>
            <person name="Ojeda Gomez J."/>
            <person name="Abdulle O.M."/>
            <person name="Duffy T."/>
            <person name="Hendry K.R."/>
            <person name="Powell D."/>
            <person name="Stach J.E."/>
            <person name="Essex-Lopresti A.E."/>
            <person name="Willis C.L."/>
            <person name="Curnow P."/>
            <person name="Race P.R."/>
        </authorList>
    </citation>
    <scope>NUCLEOTIDE SEQUENCE [LARGE SCALE GENOMIC DNA]</scope>
    <source>
        <strain evidence="6">28ISP2-46</strain>
    </source>
</reference>
<dbReference type="EMBL" id="CP059322">
    <property type="protein sequence ID" value="QLQ40333.2"/>
    <property type="molecule type" value="Genomic_DNA"/>
</dbReference>
<dbReference type="RefSeq" id="WP_246412048.1">
    <property type="nucleotide sequence ID" value="NZ_CP059322.2"/>
</dbReference>
<feature type="compositionally biased region" description="Pro residues" evidence="2">
    <location>
        <begin position="25"/>
        <end position="34"/>
    </location>
</feature>
<reference evidence="5 6" key="2">
    <citation type="journal article" date="2021" name="Mar. Drugs">
        <title>A New Micromonospora Strain with Antibiotic Activity Isolated from the Microbiome of a Mid-Atlantic Deep-Sea Sponge.</title>
        <authorList>
            <person name="Back C.R."/>
            <person name="Stennett H.L."/>
            <person name="Williams S.E."/>
            <person name="Wang L."/>
            <person name="Ojeda Gomez J."/>
            <person name="Abdulle O.M."/>
            <person name="Duffy T."/>
            <person name="Neal C."/>
            <person name="Mantell J."/>
            <person name="Jepson M.A."/>
            <person name="Hendry K.R."/>
            <person name="Powell D."/>
            <person name="Stach J.E.M."/>
            <person name="Essex-Lopresti A.E."/>
            <person name="Willis C.L."/>
            <person name="Curnow P."/>
            <person name="Race P.R."/>
        </authorList>
    </citation>
    <scope>NUCLEOTIDE SEQUENCE [LARGE SCALE GENOMIC DNA]</scope>
    <source>
        <strain evidence="5 6">28ISP2-46</strain>
    </source>
</reference>
<dbReference type="SUPFAM" id="SSF51261">
    <property type="entry name" value="Duplicated hybrid motif"/>
    <property type="match status" value="1"/>
</dbReference>
<dbReference type="AlphaFoldDB" id="A0A7L6BEF1"/>
<feature type="chain" id="PRO_5041459545" evidence="3">
    <location>
        <begin position="21"/>
        <end position="260"/>
    </location>
</feature>
<gene>
    <name evidence="5" type="ORF">H1D33_13805</name>
</gene>
<feature type="compositionally biased region" description="Polar residues" evidence="2">
    <location>
        <begin position="242"/>
        <end position="260"/>
    </location>
</feature>
<dbReference type="KEGG" id="mfeu:H1D33_13805"/>
<dbReference type="CDD" id="cd12797">
    <property type="entry name" value="M23_peptidase"/>
    <property type="match status" value="1"/>
</dbReference>
<organism evidence="5 6">
    <name type="scientific">Micromonospora robiginosa</name>
    <dbReference type="NCBI Taxonomy" id="2749844"/>
    <lineage>
        <taxon>Bacteria</taxon>
        <taxon>Bacillati</taxon>
        <taxon>Actinomycetota</taxon>
        <taxon>Actinomycetes</taxon>
        <taxon>Micromonosporales</taxon>
        <taxon>Micromonosporaceae</taxon>
        <taxon>Micromonospora</taxon>
    </lineage>
</organism>
<feature type="region of interest" description="Disordered" evidence="2">
    <location>
        <begin position="234"/>
        <end position="260"/>
    </location>
</feature>
<dbReference type="Gene3D" id="2.70.70.10">
    <property type="entry name" value="Glucose Permease (Domain IIA)"/>
    <property type="match status" value="1"/>
</dbReference>
<keyword evidence="5" id="KW-0378">Hydrolase</keyword>
<dbReference type="EC" id="3.4.-.-" evidence="5"/>
<dbReference type="Pfam" id="PF01551">
    <property type="entry name" value="Peptidase_M23"/>
    <property type="match status" value="1"/>
</dbReference>
<proteinExistence type="predicted"/>
<protein>
    <submittedName>
        <fullName evidence="5">M23 family metallopeptidase</fullName>
        <ecNumber evidence="5">3.4.-.-</ecNumber>
    </submittedName>
</protein>
<dbReference type="InterPro" id="IPR011055">
    <property type="entry name" value="Dup_hybrid_motif"/>
</dbReference>
<evidence type="ECO:0000256" key="2">
    <source>
        <dbReference type="SAM" id="MobiDB-lite"/>
    </source>
</evidence>
<dbReference type="Proteomes" id="UP000510844">
    <property type="component" value="Chromosome"/>
</dbReference>
<keyword evidence="1 3" id="KW-0732">Signal</keyword>
<evidence type="ECO:0000313" key="6">
    <source>
        <dbReference type="Proteomes" id="UP000510844"/>
    </source>
</evidence>
<feature type="region of interest" description="Disordered" evidence="2">
    <location>
        <begin position="25"/>
        <end position="111"/>
    </location>
</feature>
<name>A0A7L6BEF1_9ACTN</name>
<sequence length="260" mass="26106">MRIPLGPALLVLLLVPGLTTGPGAPPADPAPAAAPAPAVGRAPSSAAPVPADALPPPADALPPLADALPPPAGARSSWPSAGPTPRGASPSAARFRWPLPGPPRPGRRFDPPPEPWLPGHRGVDLLAAPGAEVRAAGAGTVLFAGSVAGRPVVTVGHGDGLRTTYEPVRPRLAAGDRVHAGTPIGDLLPGHPGCADTACLHWGLRRGDAYLDPLALLGLGRIRLLPLEEADPGAGTRIAQRPASSVGSRTANRSYSSGVL</sequence>
<feature type="domain" description="M23ase beta-sheet core" evidence="4">
    <location>
        <begin position="119"/>
        <end position="213"/>
    </location>
</feature>
<dbReference type="InterPro" id="IPR050570">
    <property type="entry name" value="Cell_wall_metabolism_enzyme"/>
</dbReference>
<evidence type="ECO:0000313" key="5">
    <source>
        <dbReference type="EMBL" id="QLQ40333.2"/>
    </source>
</evidence>
<dbReference type="PANTHER" id="PTHR21666">
    <property type="entry name" value="PEPTIDASE-RELATED"/>
    <property type="match status" value="1"/>
</dbReference>
<dbReference type="InterPro" id="IPR016047">
    <property type="entry name" value="M23ase_b-sheet_dom"/>
</dbReference>
<evidence type="ECO:0000256" key="3">
    <source>
        <dbReference type="SAM" id="SignalP"/>
    </source>
</evidence>
<keyword evidence="6" id="KW-1185">Reference proteome</keyword>
<dbReference type="PANTHER" id="PTHR21666:SF289">
    <property type="entry name" value="L-ALA--D-GLU ENDOPEPTIDASE"/>
    <property type="match status" value="1"/>
</dbReference>
<evidence type="ECO:0000256" key="1">
    <source>
        <dbReference type="ARBA" id="ARBA00022729"/>
    </source>
</evidence>
<dbReference type="GO" id="GO:0004222">
    <property type="term" value="F:metalloendopeptidase activity"/>
    <property type="evidence" value="ECO:0007669"/>
    <property type="project" value="TreeGrafter"/>
</dbReference>